<keyword evidence="4" id="KW-1185">Reference proteome</keyword>
<dbReference type="SUPFAM" id="SSF51261">
    <property type="entry name" value="Duplicated hybrid motif"/>
    <property type="match status" value="1"/>
</dbReference>
<reference evidence="3 4" key="1">
    <citation type="journal article" date="2021" name="Elife">
        <title>Chloroplast acquisition without the gene transfer in kleptoplastic sea slugs, Plakobranchus ocellatus.</title>
        <authorList>
            <person name="Maeda T."/>
            <person name="Takahashi S."/>
            <person name="Yoshida T."/>
            <person name="Shimamura S."/>
            <person name="Takaki Y."/>
            <person name="Nagai Y."/>
            <person name="Toyoda A."/>
            <person name="Suzuki Y."/>
            <person name="Arimoto A."/>
            <person name="Ishii H."/>
            <person name="Satoh N."/>
            <person name="Nishiyama T."/>
            <person name="Hasebe M."/>
            <person name="Maruyama T."/>
            <person name="Minagawa J."/>
            <person name="Obokata J."/>
            <person name="Shigenobu S."/>
        </authorList>
    </citation>
    <scope>NUCLEOTIDE SEQUENCE [LARGE SCALE GENOMIC DNA]</scope>
</reference>
<evidence type="ECO:0000259" key="2">
    <source>
        <dbReference type="Pfam" id="PF01551"/>
    </source>
</evidence>
<name>A0AAV4G477_9GAST</name>
<dbReference type="Pfam" id="PF01551">
    <property type="entry name" value="Peptidase_M23"/>
    <property type="match status" value="1"/>
</dbReference>
<organism evidence="3 4">
    <name type="scientific">Elysia marginata</name>
    <dbReference type="NCBI Taxonomy" id="1093978"/>
    <lineage>
        <taxon>Eukaryota</taxon>
        <taxon>Metazoa</taxon>
        <taxon>Spiralia</taxon>
        <taxon>Lophotrochozoa</taxon>
        <taxon>Mollusca</taxon>
        <taxon>Gastropoda</taxon>
        <taxon>Heterobranchia</taxon>
        <taxon>Euthyneura</taxon>
        <taxon>Panpulmonata</taxon>
        <taxon>Sacoglossa</taxon>
        <taxon>Placobranchoidea</taxon>
        <taxon>Plakobranchidae</taxon>
        <taxon>Elysia</taxon>
    </lineage>
</organism>
<dbReference type="InterPro" id="IPR016047">
    <property type="entry name" value="M23ase_b-sheet_dom"/>
</dbReference>
<evidence type="ECO:0000313" key="4">
    <source>
        <dbReference type="Proteomes" id="UP000762676"/>
    </source>
</evidence>
<dbReference type="CDD" id="cd12797">
    <property type="entry name" value="M23_peptidase"/>
    <property type="match status" value="1"/>
</dbReference>
<dbReference type="Proteomes" id="UP000762676">
    <property type="component" value="Unassembled WGS sequence"/>
</dbReference>
<dbReference type="PANTHER" id="PTHR21666:SF289">
    <property type="entry name" value="L-ALA--D-GLU ENDOPEPTIDASE"/>
    <property type="match status" value="1"/>
</dbReference>
<proteinExistence type="predicted"/>
<evidence type="ECO:0000256" key="1">
    <source>
        <dbReference type="ARBA" id="ARBA00022729"/>
    </source>
</evidence>
<comment type="caution">
    <text evidence="3">The sequence shown here is derived from an EMBL/GenBank/DDBJ whole genome shotgun (WGS) entry which is preliminary data.</text>
</comment>
<dbReference type="EMBL" id="BMAT01004790">
    <property type="protein sequence ID" value="GFR80558.1"/>
    <property type="molecule type" value="Genomic_DNA"/>
</dbReference>
<keyword evidence="1" id="KW-0732">Signal</keyword>
<dbReference type="GO" id="GO:0004222">
    <property type="term" value="F:metalloendopeptidase activity"/>
    <property type="evidence" value="ECO:0007669"/>
    <property type="project" value="TreeGrafter"/>
</dbReference>
<dbReference type="PANTHER" id="PTHR21666">
    <property type="entry name" value="PEPTIDASE-RELATED"/>
    <property type="match status" value="1"/>
</dbReference>
<accession>A0AAV4G477</accession>
<dbReference type="InterPro" id="IPR050570">
    <property type="entry name" value="Cell_wall_metabolism_enzyme"/>
</dbReference>
<evidence type="ECO:0000313" key="3">
    <source>
        <dbReference type="EMBL" id="GFR80558.1"/>
    </source>
</evidence>
<sequence length="190" mass="21108">MRKALIGESISESEYMKSIARKDSQLSKGQITIPHIKEDSILRAEIDLEDKYSIHQAGDFKLGMVFCSPLKGNISQRFNPGIKHYGIDIVGEKSSPILSIADGTVIFVEWTLETGYAIVVEHGIGFLSVYKHNESILKEQGDLVKFGEVIANMGNTGEYTTGPHLHFEIWKDGVAINPEDYISFGQGYVL</sequence>
<dbReference type="Gene3D" id="2.70.70.10">
    <property type="entry name" value="Glucose Permease (Domain IIA)"/>
    <property type="match status" value="1"/>
</dbReference>
<dbReference type="AlphaFoldDB" id="A0AAV4G477"/>
<protein>
    <submittedName>
        <fullName evidence="3">Peptidase family M23</fullName>
    </submittedName>
</protein>
<dbReference type="InterPro" id="IPR011055">
    <property type="entry name" value="Dup_hybrid_motif"/>
</dbReference>
<feature type="domain" description="M23ase beta-sheet core" evidence="2">
    <location>
        <begin position="83"/>
        <end position="178"/>
    </location>
</feature>
<gene>
    <name evidence="3" type="ORF">ElyMa_002317200</name>
</gene>